<feature type="transmembrane region" description="Helical" evidence="1">
    <location>
        <begin position="36"/>
        <end position="55"/>
    </location>
</feature>
<dbReference type="EMBL" id="JAIGNU010000001">
    <property type="protein sequence ID" value="MBX7500491.1"/>
    <property type="molecule type" value="Genomic_DNA"/>
</dbReference>
<dbReference type="Pfam" id="PF19447">
    <property type="entry name" value="DUF5985"/>
    <property type="match status" value="1"/>
</dbReference>
<keyword evidence="1" id="KW-0812">Transmembrane</keyword>
<accession>A0ABS7JSA5</accession>
<comment type="caution">
    <text evidence="2">The sequence shown here is derived from an EMBL/GenBank/DDBJ whole genome shotgun (WGS) entry which is preliminary data.</text>
</comment>
<protein>
    <submittedName>
        <fullName evidence="2">Uncharacterized protein</fullName>
    </submittedName>
</protein>
<organism evidence="2 3">
    <name type="scientific">Qipengyuania mesophila</name>
    <dbReference type="NCBI Taxonomy" id="2867246"/>
    <lineage>
        <taxon>Bacteria</taxon>
        <taxon>Pseudomonadati</taxon>
        <taxon>Pseudomonadota</taxon>
        <taxon>Alphaproteobacteria</taxon>
        <taxon>Sphingomonadales</taxon>
        <taxon>Erythrobacteraceae</taxon>
        <taxon>Qipengyuania</taxon>
    </lineage>
</organism>
<dbReference type="RefSeq" id="WP_221600808.1">
    <property type="nucleotide sequence ID" value="NZ_CAXPSY010000012.1"/>
</dbReference>
<dbReference type="Proteomes" id="UP000782554">
    <property type="component" value="Unassembled WGS sequence"/>
</dbReference>
<feature type="transmembrane region" description="Helical" evidence="1">
    <location>
        <begin position="67"/>
        <end position="86"/>
    </location>
</feature>
<reference evidence="2 3" key="1">
    <citation type="submission" date="2021-08" db="EMBL/GenBank/DDBJ databases">
        <title>Comparative Genomics Analysis of the Genus Qipengyuania Reveals Extensive Genetic Diversity and Metabolic Versatility, Including the Description of Fifteen Novel Species.</title>
        <authorList>
            <person name="Liu Y."/>
        </authorList>
    </citation>
    <scope>NUCLEOTIDE SEQUENCE [LARGE SCALE GENOMIC DNA]</scope>
    <source>
        <strain evidence="2 3">YG27</strain>
    </source>
</reference>
<gene>
    <name evidence="2" type="ORF">K3181_03395</name>
</gene>
<keyword evidence="3" id="KW-1185">Reference proteome</keyword>
<name>A0ABS7JSA5_9SPHN</name>
<evidence type="ECO:0000313" key="2">
    <source>
        <dbReference type="EMBL" id="MBX7500491.1"/>
    </source>
</evidence>
<sequence length="91" mass="10014">MAGLIPDLVYLLCFLTSALCAGLLLRQYGRVASPVLLWSSACFVFLALANLLVVIDQIVFPDINLKLARLMLTLLAVSVLLFGFIWEGEKD</sequence>
<proteinExistence type="predicted"/>
<keyword evidence="1" id="KW-1133">Transmembrane helix</keyword>
<dbReference type="InterPro" id="IPR046027">
    <property type="entry name" value="DUF5985"/>
</dbReference>
<keyword evidence="1" id="KW-0472">Membrane</keyword>
<evidence type="ECO:0000256" key="1">
    <source>
        <dbReference type="SAM" id="Phobius"/>
    </source>
</evidence>
<evidence type="ECO:0000313" key="3">
    <source>
        <dbReference type="Proteomes" id="UP000782554"/>
    </source>
</evidence>